<organism evidence="1 2">
    <name type="scientific">Avena sativa</name>
    <name type="common">Oat</name>
    <dbReference type="NCBI Taxonomy" id="4498"/>
    <lineage>
        <taxon>Eukaryota</taxon>
        <taxon>Viridiplantae</taxon>
        <taxon>Streptophyta</taxon>
        <taxon>Embryophyta</taxon>
        <taxon>Tracheophyta</taxon>
        <taxon>Spermatophyta</taxon>
        <taxon>Magnoliopsida</taxon>
        <taxon>Liliopsida</taxon>
        <taxon>Poales</taxon>
        <taxon>Poaceae</taxon>
        <taxon>BOP clade</taxon>
        <taxon>Pooideae</taxon>
        <taxon>Poodae</taxon>
        <taxon>Poeae</taxon>
        <taxon>Poeae Chloroplast Group 1 (Aveneae type)</taxon>
        <taxon>Aveninae</taxon>
        <taxon>Avena</taxon>
    </lineage>
</organism>
<accession>A0ACD6AL12</accession>
<keyword evidence="2" id="KW-1185">Reference proteome</keyword>
<protein>
    <submittedName>
        <fullName evidence="1">Uncharacterized protein</fullName>
    </submittedName>
</protein>
<reference evidence="1" key="1">
    <citation type="submission" date="2021-05" db="EMBL/GenBank/DDBJ databases">
        <authorList>
            <person name="Scholz U."/>
            <person name="Mascher M."/>
            <person name="Fiebig A."/>
        </authorList>
    </citation>
    <scope>NUCLEOTIDE SEQUENCE [LARGE SCALE GENOMIC DNA]</scope>
</reference>
<name>A0ACD6AL12_AVESA</name>
<dbReference type="Proteomes" id="UP001732700">
    <property type="component" value="Chromosome 7D"/>
</dbReference>
<evidence type="ECO:0000313" key="1">
    <source>
        <dbReference type="EnsemblPlants" id="AVESA.00010b.r2.7DG1384120.1.CDS.1"/>
    </source>
</evidence>
<evidence type="ECO:0000313" key="2">
    <source>
        <dbReference type="Proteomes" id="UP001732700"/>
    </source>
</evidence>
<reference evidence="1" key="2">
    <citation type="submission" date="2025-09" db="UniProtKB">
        <authorList>
            <consortium name="EnsemblPlants"/>
        </authorList>
    </citation>
    <scope>IDENTIFICATION</scope>
</reference>
<dbReference type="EnsemblPlants" id="AVESA.00010b.r2.7DG1384120.1">
    <property type="protein sequence ID" value="AVESA.00010b.r2.7DG1384120.1.CDS.1"/>
    <property type="gene ID" value="AVESA.00010b.r2.7DG1384120"/>
</dbReference>
<sequence>MEPSAREQVETMTSVAEVWSSLETQFAGKSNKMQANRILHELCSLKQCSRSVIEYAGEMKRLYRDLHYYHPFEPLDKRDLAIHHKWFEPIVSKNFLDGLDEKFNLRRQIIFSNPGLPTLEDVVSSLLEEETCLTGENGDNQKSEDARAAMSLQSFHTSSRGVHADNKKWFCDYCRRKGHTKENCFNLHGFPPNWQQGIS</sequence>
<proteinExistence type="predicted"/>